<feature type="region of interest" description="Disordered" evidence="1">
    <location>
        <begin position="1"/>
        <end position="25"/>
    </location>
</feature>
<reference evidence="3 4" key="2">
    <citation type="submission" date="2024-10" db="EMBL/GenBank/DDBJ databases">
        <authorList>
            <person name="Ryan C."/>
        </authorList>
    </citation>
    <scope>NUCLEOTIDE SEQUENCE [LARGE SCALE GENOMIC DNA]</scope>
</reference>
<reference evidence="4" key="1">
    <citation type="submission" date="2024-06" db="EMBL/GenBank/DDBJ databases">
        <authorList>
            <person name="Ryan C."/>
        </authorList>
    </citation>
    <scope>NUCLEOTIDE SEQUENCE [LARGE SCALE GENOMIC DNA]</scope>
</reference>
<accession>A0ABC9CS85</accession>
<organism evidence="3 4">
    <name type="scientific">Urochloa decumbens</name>
    <dbReference type="NCBI Taxonomy" id="240449"/>
    <lineage>
        <taxon>Eukaryota</taxon>
        <taxon>Viridiplantae</taxon>
        <taxon>Streptophyta</taxon>
        <taxon>Embryophyta</taxon>
        <taxon>Tracheophyta</taxon>
        <taxon>Spermatophyta</taxon>
        <taxon>Magnoliopsida</taxon>
        <taxon>Liliopsida</taxon>
        <taxon>Poales</taxon>
        <taxon>Poaceae</taxon>
        <taxon>PACMAD clade</taxon>
        <taxon>Panicoideae</taxon>
        <taxon>Panicodae</taxon>
        <taxon>Paniceae</taxon>
        <taxon>Melinidinae</taxon>
        <taxon>Urochloa</taxon>
    </lineage>
</organism>
<proteinExistence type="predicted"/>
<feature type="domain" description="DUF1618" evidence="2">
    <location>
        <begin position="206"/>
        <end position="346"/>
    </location>
</feature>
<dbReference type="AlphaFoldDB" id="A0ABC9CS85"/>
<sequence length="398" mass="45367">MDRRNFLDASLRPPAHDHQPPDEAGAPASCAVLDIRAYIAHRRNATTAYGRIINGHEIQVTFCVAPPPVTSYFCVWCPEPQNLTKLATEPRIIAAEADLVVLSVRLGSGFPMKAPWLRRLSREDNSYFGYFNLGLLRLVDDDDHYYVVSLSRTRVPWQFDLHIFDSKTETWSCRIASLGRQHQHSQFEHSATKVIMLGGGGLMGFVDPWRGILVCNVLDDDPMLHYMSFPRSLRDNKKLDLNPAVARDVVAVDGRIKVVECFCDAVSSSWKVSIWSRPSTSWEENWNRDCKLDICDNLVDNGTFNFELLSELQGNDDGTPLQRKRTLEWLQISHPRLSLNDDDVVYLMAKVQPRDKKACVLAVDFKNKRLQDVAVFLADRSRCDTMCYMNSSITKYFC</sequence>
<evidence type="ECO:0000313" key="4">
    <source>
        <dbReference type="Proteomes" id="UP001497457"/>
    </source>
</evidence>
<protein>
    <recommendedName>
        <fullName evidence="2">DUF1618 domain-containing protein</fullName>
    </recommendedName>
</protein>
<gene>
    <name evidence="3" type="ORF">URODEC1_LOCUS77968</name>
</gene>
<dbReference type="InterPro" id="IPR011676">
    <property type="entry name" value="DUF1618"/>
</dbReference>
<dbReference type="PANTHER" id="PTHR33074">
    <property type="entry name" value="EXPRESSED PROTEIN-RELATED"/>
    <property type="match status" value="1"/>
</dbReference>
<keyword evidence="4" id="KW-1185">Reference proteome</keyword>
<evidence type="ECO:0000313" key="3">
    <source>
        <dbReference type="EMBL" id="CAL5025207.1"/>
    </source>
</evidence>
<dbReference type="Proteomes" id="UP001497457">
    <property type="component" value="Chromosome 30rd"/>
</dbReference>
<evidence type="ECO:0000256" key="1">
    <source>
        <dbReference type="SAM" id="MobiDB-lite"/>
    </source>
</evidence>
<dbReference type="PANTHER" id="PTHR33074:SF68">
    <property type="entry name" value="OS09G0557100 PROTEIN"/>
    <property type="match status" value="1"/>
</dbReference>
<name>A0ABC9CS85_9POAL</name>
<dbReference type="EMBL" id="OZ075140">
    <property type="protein sequence ID" value="CAL5025207.1"/>
    <property type="molecule type" value="Genomic_DNA"/>
</dbReference>
<dbReference type="Pfam" id="PF07762">
    <property type="entry name" value="DUF1618"/>
    <property type="match status" value="1"/>
</dbReference>
<evidence type="ECO:0000259" key="2">
    <source>
        <dbReference type="Pfam" id="PF07762"/>
    </source>
</evidence>